<name>A0A194AK38_9BACT</name>
<feature type="region of interest" description="Disordered" evidence="1">
    <location>
        <begin position="401"/>
        <end position="433"/>
    </location>
</feature>
<dbReference type="PANTHER" id="PTHR30441:SF4">
    <property type="entry name" value="PROTEIN ASMA"/>
    <property type="match status" value="1"/>
</dbReference>
<dbReference type="EMBL" id="BDFE01000016">
    <property type="protein sequence ID" value="GAU09084.1"/>
    <property type="molecule type" value="Genomic_DNA"/>
</dbReference>
<protein>
    <submittedName>
        <fullName evidence="3">Membrane assembly protein AsmA</fullName>
    </submittedName>
</protein>
<keyword evidence="4" id="KW-1185">Reference proteome</keyword>
<feature type="compositionally biased region" description="Low complexity" evidence="1">
    <location>
        <begin position="144"/>
        <end position="153"/>
    </location>
</feature>
<comment type="caution">
    <text evidence="3">The sequence shown here is derived from an EMBL/GenBank/DDBJ whole genome shotgun (WGS) entry which is preliminary data.</text>
</comment>
<evidence type="ECO:0000313" key="3">
    <source>
        <dbReference type="EMBL" id="GAU09084.1"/>
    </source>
</evidence>
<feature type="region of interest" description="Disordered" evidence="1">
    <location>
        <begin position="125"/>
        <end position="156"/>
    </location>
</feature>
<dbReference type="GO" id="GO:0090313">
    <property type="term" value="P:regulation of protein targeting to membrane"/>
    <property type="evidence" value="ECO:0007669"/>
    <property type="project" value="TreeGrafter"/>
</dbReference>
<dbReference type="GO" id="GO:0005886">
    <property type="term" value="C:plasma membrane"/>
    <property type="evidence" value="ECO:0007669"/>
    <property type="project" value="TreeGrafter"/>
</dbReference>
<dbReference type="Pfam" id="PF05170">
    <property type="entry name" value="AsmA"/>
    <property type="match status" value="1"/>
</dbReference>
<accession>A0A194AK38</accession>
<dbReference type="InterPro" id="IPR007844">
    <property type="entry name" value="AsmA"/>
</dbReference>
<evidence type="ECO:0000259" key="2">
    <source>
        <dbReference type="Pfam" id="PF05170"/>
    </source>
</evidence>
<sequence>MRALKIILIICCILIILVGGTMAALFFLVDPNDYKEDIAAAVKKQTGRELTIPGDINMSVFPWLGLELGRVSLGNAPAFSDKMFAEIDKAQIRIKLLPLLHKEIRIGTIVLDGFRLNLEKGPQGTTNWSDLGTKDTPPSDKPVPDQQPQQAPDAQRKGLALAALTIDGVRITNGQITLHDLVNKVSTKLTNVEMSADHITLGSPFDLFFAFDVQMSEPQLTARITFKGTPLVDPQSGTYSVSAAALNMSGTGQALPGGKLDLDLTMDMAADLRQETLTISHIQLSSHGLQLTGAINGQTILAEPRLKGDLHLAPFNPKKFLTTMGLPPVQTADPTALTNLQADMNFSAGKDQAALTALTMKLDATTVQGTGQVKHFDHPAITFQVHVDTINVDRYLVAAPDDGTSESDAAQSNRQASSPSRSSKTATSTQTEVVPIPLPLDTLRNLDVNGKLTMDTITVNKLNLSSLLVQLVAKQGLITMDPIAANLYEGTFDGTTVLDVRGKTPKMHVTHRISSIQMGPLLKDMTGKDTLTGTTMSSGSLSTSGMSVNELKAGLNGKMAFEFKDGAIKGINLPKMIRDAVTRIKGGTPDPSDVNQTDFASLGGTATITRGIVDNRDLLMMSPLMRVNGSGTFDLPREGMDYLLKATIVSSLKGQQGEPLAELAGLTVPVRISGTFAKPSFRLDIGSLLRDKGLQELKEKATEKLFKDKKPGGIDPGKVLEGLFK</sequence>
<dbReference type="STRING" id="1592317.DPF_1804"/>
<dbReference type="Proteomes" id="UP000095200">
    <property type="component" value="Unassembled WGS sequence"/>
</dbReference>
<evidence type="ECO:0000256" key="1">
    <source>
        <dbReference type="SAM" id="MobiDB-lite"/>
    </source>
</evidence>
<reference evidence="4" key="1">
    <citation type="submission" date="2016-06" db="EMBL/GenBank/DDBJ databases">
        <title>Draft genome sequence of Desulfoplanes formicivorans strain Pf12B.</title>
        <authorList>
            <person name="Watanabe M."/>
            <person name="Kojima H."/>
            <person name="Fukui M."/>
        </authorList>
    </citation>
    <scope>NUCLEOTIDE SEQUENCE [LARGE SCALE GENOMIC DNA]</scope>
    <source>
        <strain evidence="4">Pf12B</strain>
    </source>
</reference>
<feature type="compositionally biased region" description="Low complexity" evidence="1">
    <location>
        <begin position="409"/>
        <end position="428"/>
    </location>
</feature>
<organism evidence="3 4">
    <name type="scientific">Desulfoplanes formicivorans</name>
    <dbReference type="NCBI Taxonomy" id="1592317"/>
    <lineage>
        <taxon>Bacteria</taxon>
        <taxon>Pseudomonadati</taxon>
        <taxon>Thermodesulfobacteriota</taxon>
        <taxon>Desulfovibrionia</taxon>
        <taxon>Desulfovibrionales</taxon>
        <taxon>Desulfoplanaceae</taxon>
        <taxon>Desulfoplanes</taxon>
    </lineage>
</organism>
<dbReference type="AlphaFoldDB" id="A0A194AK38"/>
<dbReference type="PANTHER" id="PTHR30441">
    <property type="entry name" value="DUF748 DOMAIN-CONTAINING PROTEIN"/>
    <property type="match status" value="1"/>
</dbReference>
<gene>
    <name evidence="3" type="ORF">DPF_1804</name>
</gene>
<evidence type="ECO:0000313" key="4">
    <source>
        <dbReference type="Proteomes" id="UP000095200"/>
    </source>
</evidence>
<dbReference type="InterPro" id="IPR052894">
    <property type="entry name" value="AsmA-related"/>
</dbReference>
<proteinExistence type="predicted"/>
<dbReference type="RefSeq" id="WP_069859250.1">
    <property type="nucleotide sequence ID" value="NZ_BDFE01000016.1"/>
</dbReference>
<dbReference type="OrthoDB" id="9766390at2"/>
<feature type="domain" description="AsmA" evidence="2">
    <location>
        <begin position="2"/>
        <end position="617"/>
    </location>
</feature>